<accession>A0A9D9EQJ6</accession>
<dbReference type="PROSITE" id="PS50022">
    <property type="entry name" value="FA58C_3"/>
    <property type="match status" value="1"/>
</dbReference>
<dbReference type="Gene3D" id="2.60.120.260">
    <property type="entry name" value="Galactose-binding domain-like"/>
    <property type="match status" value="1"/>
</dbReference>
<organism evidence="2 3">
    <name type="scientific">Candidatus Cryptobacteroides intestinavium</name>
    <dbReference type="NCBI Taxonomy" id="2840766"/>
    <lineage>
        <taxon>Bacteria</taxon>
        <taxon>Pseudomonadati</taxon>
        <taxon>Bacteroidota</taxon>
        <taxon>Bacteroidia</taxon>
        <taxon>Bacteroidales</taxon>
        <taxon>Candidatus Cryptobacteroides</taxon>
    </lineage>
</organism>
<feature type="domain" description="F5/8 type C" evidence="1">
    <location>
        <begin position="1"/>
        <end position="137"/>
    </location>
</feature>
<reference evidence="2" key="1">
    <citation type="submission" date="2020-10" db="EMBL/GenBank/DDBJ databases">
        <authorList>
            <person name="Gilroy R."/>
        </authorList>
    </citation>
    <scope>NUCLEOTIDE SEQUENCE</scope>
    <source>
        <strain evidence="2">B1-20833</strain>
    </source>
</reference>
<evidence type="ECO:0000313" key="2">
    <source>
        <dbReference type="EMBL" id="MBO8452391.1"/>
    </source>
</evidence>
<proteinExistence type="predicted"/>
<gene>
    <name evidence="2" type="ORF">IAC06_05855</name>
</gene>
<evidence type="ECO:0000259" key="1">
    <source>
        <dbReference type="PROSITE" id="PS50022"/>
    </source>
</evidence>
<dbReference type="Proteomes" id="UP000823661">
    <property type="component" value="Unassembled WGS sequence"/>
</dbReference>
<dbReference type="AlphaFoldDB" id="A0A9D9EQJ6"/>
<dbReference type="InterPro" id="IPR000421">
    <property type="entry name" value="FA58C"/>
</dbReference>
<protein>
    <submittedName>
        <fullName evidence="2">Discoidin domain-containing protein</fullName>
    </submittedName>
</protein>
<dbReference type="SUPFAM" id="SSF49785">
    <property type="entry name" value="Galactose-binding domain-like"/>
    <property type="match status" value="1"/>
</dbReference>
<reference evidence="2" key="2">
    <citation type="journal article" date="2021" name="PeerJ">
        <title>Extensive microbial diversity within the chicken gut microbiome revealed by metagenomics and culture.</title>
        <authorList>
            <person name="Gilroy R."/>
            <person name="Ravi A."/>
            <person name="Getino M."/>
            <person name="Pursley I."/>
            <person name="Horton D.L."/>
            <person name="Alikhan N.F."/>
            <person name="Baker D."/>
            <person name="Gharbi K."/>
            <person name="Hall N."/>
            <person name="Watson M."/>
            <person name="Adriaenssens E.M."/>
            <person name="Foster-Nyarko E."/>
            <person name="Jarju S."/>
            <person name="Secka A."/>
            <person name="Antonio M."/>
            <person name="Oren A."/>
            <person name="Chaudhuri R.R."/>
            <person name="La Ragione R."/>
            <person name="Hildebrand F."/>
            <person name="Pallen M.J."/>
        </authorList>
    </citation>
    <scope>NUCLEOTIDE SEQUENCE</scope>
    <source>
        <strain evidence="2">B1-20833</strain>
    </source>
</reference>
<evidence type="ECO:0000313" key="3">
    <source>
        <dbReference type="Proteomes" id="UP000823661"/>
    </source>
</evidence>
<dbReference type="InterPro" id="IPR008979">
    <property type="entry name" value="Galactose-bd-like_sf"/>
</dbReference>
<sequence>MLIEGVISLDADMLSCPFNVTYDGGGVAALVDGDQTTFWHTPYQSDGGYEYYYDEIYGHYFEINIGKQISQIKCRYYNRDNSSDASLSNRWAKDIDIYISNDGNEWEKLESVVAPRTREVELGRSLQMNRSATCGSA</sequence>
<dbReference type="Pfam" id="PF00754">
    <property type="entry name" value="F5_F8_type_C"/>
    <property type="match status" value="1"/>
</dbReference>
<dbReference type="EMBL" id="JADIMI010000057">
    <property type="protein sequence ID" value="MBO8452391.1"/>
    <property type="molecule type" value="Genomic_DNA"/>
</dbReference>
<comment type="caution">
    <text evidence="2">The sequence shown here is derived from an EMBL/GenBank/DDBJ whole genome shotgun (WGS) entry which is preliminary data.</text>
</comment>
<name>A0A9D9EQJ6_9BACT</name>